<reference evidence="1 2" key="1">
    <citation type="submission" date="2018-03" db="EMBL/GenBank/DDBJ databases">
        <title>Draft genome sequence of Rohu Carp (Labeo rohita).</title>
        <authorList>
            <person name="Das P."/>
            <person name="Kushwaha B."/>
            <person name="Joshi C.G."/>
            <person name="Kumar D."/>
            <person name="Nagpure N.S."/>
            <person name="Sahoo L."/>
            <person name="Das S.P."/>
            <person name="Bit A."/>
            <person name="Patnaik S."/>
            <person name="Meher P.K."/>
            <person name="Jayasankar P."/>
            <person name="Koringa P.G."/>
            <person name="Patel N.V."/>
            <person name="Hinsu A.T."/>
            <person name="Kumar R."/>
            <person name="Pandey M."/>
            <person name="Agarwal S."/>
            <person name="Srivastava S."/>
            <person name="Singh M."/>
            <person name="Iquebal M.A."/>
            <person name="Jaiswal S."/>
            <person name="Angadi U.B."/>
            <person name="Kumar N."/>
            <person name="Raza M."/>
            <person name="Shah T.M."/>
            <person name="Rai A."/>
            <person name="Jena J.K."/>
        </authorList>
    </citation>
    <scope>NUCLEOTIDE SEQUENCE [LARGE SCALE GENOMIC DNA]</scope>
    <source>
        <strain evidence="1">DASCIFA01</strain>
        <tissue evidence="1">Testis</tissue>
    </source>
</reference>
<sequence>MGSPGERLLRSSERFLLPLLWFAVDASLKRAVNTSLNLKSGTHPAPHPAYRSRPVRLQQWSERLAMKKSP</sequence>
<proteinExistence type="predicted"/>
<dbReference type="EMBL" id="QBIY01007735">
    <property type="protein sequence ID" value="RXN36602.1"/>
    <property type="molecule type" value="Genomic_DNA"/>
</dbReference>
<evidence type="ECO:0000313" key="1">
    <source>
        <dbReference type="EMBL" id="RXN36602.1"/>
    </source>
</evidence>
<dbReference type="Proteomes" id="UP000290572">
    <property type="component" value="Unassembled WGS sequence"/>
</dbReference>
<dbReference type="AlphaFoldDB" id="A0A498NWN6"/>
<gene>
    <name evidence="1" type="ORF">ROHU_002827</name>
</gene>
<organism evidence="1 2">
    <name type="scientific">Labeo rohita</name>
    <name type="common">Indian major carp</name>
    <name type="synonym">Cyprinus rohita</name>
    <dbReference type="NCBI Taxonomy" id="84645"/>
    <lineage>
        <taxon>Eukaryota</taxon>
        <taxon>Metazoa</taxon>
        <taxon>Chordata</taxon>
        <taxon>Craniata</taxon>
        <taxon>Vertebrata</taxon>
        <taxon>Euteleostomi</taxon>
        <taxon>Actinopterygii</taxon>
        <taxon>Neopterygii</taxon>
        <taxon>Teleostei</taxon>
        <taxon>Ostariophysi</taxon>
        <taxon>Cypriniformes</taxon>
        <taxon>Cyprinidae</taxon>
        <taxon>Labeoninae</taxon>
        <taxon>Labeonini</taxon>
        <taxon>Labeo</taxon>
    </lineage>
</organism>
<name>A0A498NWN6_LABRO</name>
<comment type="caution">
    <text evidence="1">The sequence shown here is derived from an EMBL/GenBank/DDBJ whole genome shotgun (WGS) entry which is preliminary data.</text>
</comment>
<accession>A0A498NWN6</accession>
<keyword evidence="2" id="KW-1185">Reference proteome</keyword>
<evidence type="ECO:0000313" key="2">
    <source>
        <dbReference type="Proteomes" id="UP000290572"/>
    </source>
</evidence>
<protein>
    <submittedName>
        <fullName evidence="1">Uncharacterized protein</fullName>
    </submittedName>
</protein>